<dbReference type="EMBL" id="JAJEPU010000004">
    <property type="protein sequence ID" value="MCC2163780.1"/>
    <property type="molecule type" value="Genomic_DNA"/>
</dbReference>
<sequence length="55" mass="6056">MAQTLTIVAITNVSVQEVQRYFDMFGRSGPWTTQFQETKSCGSGVIIANEKSVSL</sequence>
<gene>
    <name evidence="1" type="ORF">LKD32_02595</name>
</gene>
<name>A0AAE3ANK7_9FIRM</name>
<organism evidence="1 2">
    <name type="scientific">Brotaphodocola catenula</name>
    <dbReference type="NCBI Taxonomy" id="2885361"/>
    <lineage>
        <taxon>Bacteria</taxon>
        <taxon>Bacillati</taxon>
        <taxon>Bacillota</taxon>
        <taxon>Clostridia</taxon>
        <taxon>Lachnospirales</taxon>
        <taxon>Lachnospiraceae</taxon>
        <taxon>Brotaphodocola</taxon>
    </lineage>
</organism>
<evidence type="ECO:0000313" key="2">
    <source>
        <dbReference type="Proteomes" id="UP001198962"/>
    </source>
</evidence>
<protein>
    <submittedName>
        <fullName evidence="1">Uncharacterized protein</fullName>
    </submittedName>
</protein>
<comment type="caution">
    <text evidence="1">The sequence shown here is derived from an EMBL/GenBank/DDBJ whole genome shotgun (WGS) entry which is preliminary data.</text>
</comment>
<dbReference type="Proteomes" id="UP001198962">
    <property type="component" value="Unassembled WGS sequence"/>
</dbReference>
<keyword evidence="2" id="KW-1185">Reference proteome</keyword>
<evidence type="ECO:0000313" key="1">
    <source>
        <dbReference type="EMBL" id="MCC2163780.1"/>
    </source>
</evidence>
<dbReference type="RefSeq" id="WP_308450563.1">
    <property type="nucleotide sequence ID" value="NZ_JAJEPU010000004.1"/>
</dbReference>
<dbReference type="AlphaFoldDB" id="A0AAE3ANK7"/>
<proteinExistence type="predicted"/>
<reference evidence="1" key="1">
    <citation type="submission" date="2021-10" db="EMBL/GenBank/DDBJ databases">
        <title>Anaerobic single-cell dispensing facilitates the cultivation of human gut bacteria.</title>
        <authorList>
            <person name="Afrizal A."/>
        </authorList>
    </citation>
    <scope>NUCLEOTIDE SEQUENCE</scope>
    <source>
        <strain evidence="1">CLA-AA-H274</strain>
    </source>
</reference>
<accession>A0AAE3ANK7</accession>